<accession>A0A9X2CIP8</accession>
<organism evidence="3 4">
    <name type="scientific">Shewanella gaetbuli</name>
    <dbReference type="NCBI Taxonomy" id="220752"/>
    <lineage>
        <taxon>Bacteria</taxon>
        <taxon>Pseudomonadati</taxon>
        <taxon>Pseudomonadota</taxon>
        <taxon>Gammaproteobacteria</taxon>
        <taxon>Alteromonadales</taxon>
        <taxon>Shewanellaceae</taxon>
        <taxon>Shewanella</taxon>
    </lineage>
</organism>
<proteinExistence type="inferred from homology"/>
<keyword evidence="4" id="KW-1185">Reference proteome</keyword>
<dbReference type="PIRSF" id="PIRSF006287">
    <property type="entry name" value="UCP006287"/>
    <property type="match status" value="1"/>
</dbReference>
<protein>
    <recommendedName>
        <fullName evidence="2">UPF0231 protein L2672_00810</fullName>
    </recommendedName>
</protein>
<evidence type="ECO:0000313" key="3">
    <source>
        <dbReference type="EMBL" id="MCL1141241.1"/>
    </source>
</evidence>
<evidence type="ECO:0000313" key="4">
    <source>
        <dbReference type="Proteomes" id="UP001139333"/>
    </source>
</evidence>
<name>A0A9X2CIP8_9GAMM</name>
<comment type="caution">
    <text evidence="3">The sequence shown here is derived from an EMBL/GenBank/DDBJ whole genome shotgun (WGS) entry which is preliminary data.</text>
</comment>
<evidence type="ECO:0000256" key="1">
    <source>
        <dbReference type="ARBA" id="ARBA00005367"/>
    </source>
</evidence>
<dbReference type="HAMAP" id="MF_01053">
    <property type="entry name" value="UPF0231"/>
    <property type="match status" value="1"/>
</dbReference>
<gene>
    <name evidence="3" type="ORF">L2672_00810</name>
</gene>
<evidence type="ECO:0000256" key="2">
    <source>
        <dbReference type="HAMAP-Rule" id="MF_01053"/>
    </source>
</evidence>
<dbReference type="AlphaFoldDB" id="A0A9X2CIP8"/>
<dbReference type="InterPro" id="IPR008249">
    <property type="entry name" value="UPF0231"/>
</dbReference>
<comment type="similarity">
    <text evidence="1 2">Belongs to the UPF0231 family.</text>
</comment>
<dbReference type="RefSeq" id="WP_248993930.1">
    <property type="nucleotide sequence ID" value="NZ_JAKIKP010000001.1"/>
</dbReference>
<dbReference type="EMBL" id="JAKIKP010000001">
    <property type="protein sequence ID" value="MCL1141241.1"/>
    <property type="molecule type" value="Genomic_DNA"/>
</dbReference>
<sequence length="123" mass="14482">MEYEFRRNRFEGTVFATFSMDHEVFGRWFTEELANDVERGQSILAVISSLKLAKTNHWRSVGNDLTLDMDTEQVRIFVNAIDFEEDYEVEEGMALYDLESEAYCGLEDFEKALQSWLVFIQEK</sequence>
<dbReference type="Pfam" id="PF06062">
    <property type="entry name" value="UPF0231"/>
    <property type="match status" value="1"/>
</dbReference>
<dbReference type="Proteomes" id="UP001139333">
    <property type="component" value="Unassembled WGS sequence"/>
</dbReference>
<reference evidence="3" key="1">
    <citation type="submission" date="2022-01" db="EMBL/GenBank/DDBJ databases">
        <title>Whole genome-based taxonomy of the Shewanellaceae.</title>
        <authorList>
            <person name="Martin-Rodriguez A.J."/>
        </authorList>
    </citation>
    <scope>NUCLEOTIDE SEQUENCE</scope>
    <source>
        <strain evidence="3">DSM 16422</strain>
    </source>
</reference>